<evidence type="ECO:0000256" key="7">
    <source>
        <dbReference type="ARBA" id="ARBA00023125"/>
    </source>
</evidence>
<evidence type="ECO:0000256" key="4">
    <source>
        <dbReference type="ARBA" id="ARBA00016175"/>
    </source>
</evidence>
<evidence type="ECO:0000313" key="11">
    <source>
        <dbReference type="Proteomes" id="UP001623348"/>
    </source>
</evidence>
<comment type="caution">
    <text evidence="10">The sequence shown here is derived from an EMBL/GenBank/DDBJ whole genome shotgun (WGS) entry which is preliminary data.</text>
</comment>
<dbReference type="PANTHER" id="PTHR14865">
    <property type="entry name" value="CST COMPLEX SUBUNIT CTC1"/>
    <property type="match status" value="1"/>
</dbReference>
<evidence type="ECO:0000256" key="9">
    <source>
        <dbReference type="SAM" id="MobiDB-lite"/>
    </source>
</evidence>
<evidence type="ECO:0000256" key="1">
    <source>
        <dbReference type="ARBA" id="ARBA00004123"/>
    </source>
</evidence>
<reference evidence="10 11" key="1">
    <citation type="submission" date="2024-06" db="EMBL/GenBank/DDBJ databases">
        <title>The draft genome of Grus japonensis, version 3.</title>
        <authorList>
            <person name="Nabeshima K."/>
            <person name="Suzuki S."/>
            <person name="Onuma M."/>
        </authorList>
    </citation>
    <scope>NUCLEOTIDE SEQUENCE [LARGE SCALE GENOMIC DNA]</scope>
    <source>
        <strain evidence="10 11">451A</strain>
    </source>
</reference>
<keyword evidence="5" id="KW-0158">Chromosome</keyword>
<dbReference type="GO" id="GO:0000781">
    <property type="term" value="C:chromosome, telomeric region"/>
    <property type="evidence" value="ECO:0007669"/>
    <property type="project" value="UniProtKB-SubCell"/>
</dbReference>
<evidence type="ECO:0000313" key="10">
    <source>
        <dbReference type="EMBL" id="GAB0177593.1"/>
    </source>
</evidence>
<evidence type="ECO:0000256" key="6">
    <source>
        <dbReference type="ARBA" id="ARBA00022895"/>
    </source>
</evidence>
<dbReference type="PANTHER" id="PTHR14865:SF2">
    <property type="entry name" value="CST COMPLEX SUBUNIT CTC1"/>
    <property type="match status" value="1"/>
</dbReference>
<proteinExistence type="inferred from homology"/>
<keyword evidence="11" id="KW-1185">Reference proteome</keyword>
<dbReference type="GO" id="GO:0005634">
    <property type="term" value="C:nucleus"/>
    <property type="evidence" value="ECO:0007669"/>
    <property type="project" value="UniProtKB-SubCell"/>
</dbReference>
<comment type="subcellular location">
    <subcellularLocation>
        <location evidence="2">Chromosome</location>
        <location evidence="2">Telomere</location>
    </subcellularLocation>
    <subcellularLocation>
        <location evidence="1">Nucleus</location>
    </subcellularLocation>
</comment>
<feature type="compositionally biased region" description="Basic and acidic residues" evidence="9">
    <location>
        <begin position="727"/>
        <end position="748"/>
    </location>
</feature>
<evidence type="ECO:0000256" key="8">
    <source>
        <dbReference type="ARBA" id="ARBA00023242"/>
    </source>
</evidence>
<dbReference type="Proteomes" id="UP001623348">
    <property type="component" value="Unassembled WGS sequence"/>
</dbReference>
<keyword evidence="7" id="KW-0238">DNA-binding</keyword>
<feature type="region of interest" description="Disordered" evidence="9">
    <location>
        <begin position="704"/>
        <end position="756"/>
    </location>
</feature>
<organism evidence="10 11">
    <name type="scientific">Grus japonensis</name>
    <name type="common">Japanese crane</name>
    <name type="synonym">Red-crowned crane</name>
    <dbReference type="NCBI Taxonomy" id="30415"/>
    <lineage>
        <taxon>Eukaryota</taxon>
        <taxon>Metazoa</taxon>
        <taxon>Chordata</taxon>
        <taxon>Craniata</taxon>
        <taxon>Vertebrata</taxon>
        <taxon>Euteleostomi</taxon>
        <taxon>Archelosauria</taxon>
        <taxon>Archosauria</taxon>
        <taxon>Dinosauria</taxon>
        <taxon>Saurischia</taxon>
        <taxon>Theropoda</taxon>
        <taxon>Coelurosauria</taxon>
        <taxon>Aves</taxon>
        <taxon>Neognathae</taxon>
        <taxon>Neoaves</taxon>
        <taxon>Gruiformes</taxon>
        <taxon>Gruidae</taxon>
        <taxon>Grus</taxon>
    </lineage>
</organism>
<keyword evidence="8" id="KW-0539">Nucleus</keyword>
<evidence type="ECO:0000256" key="5">
    <source>
        <dbReference type="ARBA" id="ARBA00022454"/>
    </source>
</evidence>
<protein>
    <recommendedName>
        <fullName evidence="4">CST complex subunit CTC1</fullName>
    </recommendedName>
</protein>
<comment type="similarity">
    <text evidence="3">Belongs to the CTC1 family.</text>
</comment>
<dbReference type="EMBL" id="BAAFJT010000001">
    <property type="protein sequence ID" value="GAB0177593.1"/>
    <property type="molecule type" value="Genomic_DNA"/>
</dbReference>
<accession>A0ABC9VXU7</accession>
<evidence type="ECO:0000256" key="3">
    <source>
        <dbReference type="ARBA" id="ARBA00006332"/>
    </source>
</evidence>
<dbReference type="GO" id="GO:0003677">
    <property type="term" value="F:DNA binding"/>
    <property type="evidence" value="ECO:0007669"/>
    <property type="project" value="UniProtKB-KW"/>
</dbReference>
<evidence type="ECO:0000256" key="2">
    <source>
        <dbReference type="ARBA" id="ARBA00004574"/>
    </source>
</evidence>
<name>A0ABC9VXU7_GRUJA</name>
<keyword evidence="6" id="KW-0779">Telomere</keyword>
<dbReference type="Pfam" id="PF15489">
    <property type="entry name" value="CTC1"/>
    <property type="match status" value="1"/>
</dbReference>
<dbReference type="InterPro" id="IPR042617">
    <property type="entry name" value="CTC1-like"/>
</dbReference>
<gene>
    <name evidence="10" type="ORF">GRJ2_000224600</name>
</gene>
<dbReference type="InterPro" id="IPR029156">
    <property type="entry name" value="CTC1"/>
</dbReference>
<sequence length="1288" mass="143756">MAEPSVAEQRWLQAARDFARRALPAGEGPGGPEPPPPLDAVLRCLRSAGGGDLPLGYSFISISDLQCQQCMPCCSHLTWSTNEFKEWTHQGQDVLPMQSTLPRAYLILVGYLTDGRQEDKVKLVDGCLYVKDNTGIIPCELLYFELEWLESLFLFPSWSYIPQTDQSAAGYVEILVDPVPVYLPKEVPDSIPVTYPASAEPLLTSRIPCKKRSKLTVAGELAKLGPLLCIHRKTFFFLFLKCFTSAVWVPVLVQQPNQLAWHHILQLGHRYTITGLSMSSLKKSGHRMFVTGVSSCLLPYCAEQVREQPLDSVWQGESTQSSSPEAAEQLSDSLQLGVEEERPGSTKESKIISYVGTVTKILNVQAGLFLLDNEVCLCLAYQQLLNSARGLRPGACVELIDVHLLQKPLVSFPFVVLGACLSSTVVLKSFSRLSTPYQPPASSGNLYLQLLFRYNLGMPLYLWMVSLLEMFEDRFSCFFGRCRLLLRSTHRNPGAAEKFLVPLLQAVVPDTEEARDIYNEILAKIHQCPLQKYLTLNPPCQAPSLSTVCHVAEQKSWEGFSPSQLLSPLEAQHMGTQELNRRLAWSYCTLSAGSFQPRLILLGVLRVSSRSSSLQLQDRSSTLPCVISHKDGSPFANTALIGSLLQVENYQLVVERFLQTDFPSWEQLANLDHVREKKTSVYVQFYFEDVQVLHAAEGQIQKGLRSGNGSSLRKKDDSSVTSELETPEAKMLKLEDRKTDTHRNESYEKSQSSTGRTSNCVSHLFLVTQKEGLMLRNYQLPRKEDREGQELQCSFQATVLWLGRPQLWSHPREIENLPELEETSCDGEESMIRQEALLLFMGRSLRWFPFVHLDGLYRFIVPHCSDLEVFDKLCFPPVPTKFLSRSSCPLCLPVQDTWHLQHGTWISCLTERQLAARLVLTGMDQRIFSIPEVLSNSFTGSLVSFSGEIVERTLCASPKNEKPSVTVSLQKQKGSLLASDHSVKLSVSVAPGSPVVVDIYIAATYLQHLWGLLPGAKILFQNLERKISRFHNIYCTYIASSCVRIISLPASHLPIPSSPAGEASSPSLVFLSNLQPHLQYLPRARILCHLSCVLTLSLQWVCSLCSSIFKEGRCTRQSPPCPSHIGVRQASARVLVEDGTGEALVLCRNQHVAAMLGLSLLDWEALQNCVQSRGRVSIQHGEATGTGCVEEPEDFIACYLRSLCRSPLICRPILLDFSLDRKPSRILQPAPLQLRNFRCGEVEFVSQVGPQPSLLCLNVEEVEQDALSYLNSERIRQTSSHRGVGATA</sequence>